<feature type="compositionally biased region" description="Polar residues" evidence="1">
    <location>
        <begin position="1130"/>
        <end position="1151"/>
    </location>
</feature>
<evidence type="ECO:0000259" key="2">
    <source>
        <dbReference type="SMART" id="SM00382"/>
    </source>
</evidence>
<dbReference type="Proteomes" id="UP000510686">
    <property type="component" value="Chromosome 3"/>
</dbReference>
<dbReference type="EMBL" id="CP058934">
    <property type="protein sequence ID" value="QLI69900.1"/>
    <property type="molecule type" value="Genomic_DNA"/>
</dbReference>
<proteinExistence type="predicted"/>
<keyword evidence="4" id="KW-1185">Reference proteome</keyword>
<dbReference type="InterPro" id="IPR027417">
    <property type="entry name" value="P-loop_NTPase"/>
</dbReference>
<feature type="region of interest" description="Disordered" evidence="1">
    <location>
        <begin position="1"/>
        <end position="39"/>
    </location>
</feature>
<feature type="compositionally biased region" description="Basic and acidic residues" evidence="1">
    <location>
        <begin position="728"/>
        <end position="737"/>
    </location>
</feature>
<dbReference type="AlphaFoldDB" id="A0A7D5YSD0"/>
<feature type="domain" description="AAA+ ATPase" evidence="2">
    <location>
        <begin position="488"/>
        <end position="614"/>
    </location>
</feature>
<evidence type="ECO:0000313" key="3">
    <source>
        <dbReference type="EMBL" id="QLI69900.1"/>
    </source>
</evidence>
<dbReference type="Gene3D" id="3.40.50.300">
    <property type="entry name" value="P-loop containing nucleotide triphosphate hydrolases"/>
    <property type="match status" value="1"/>
</dbReference>
<feature type="compositionally biased region" description="Acidic residues" evidence="1">
    <location>
        <begin position="738"/>
        <end position="750"/>
    </location>
</feature>
<feature type="region of interest" description="Disordered" evidence="1">
    <location>
        <begin position="728"/>
        <end position="750"/>
    </location>
</feature>
<dbReference type="GeneID" id="26244568"/>
<feature type="region of interest" description="Disordered" evidence="1">
    <location>
        <begin position="1128"/>
        <end position="1151"/>
    </location>
</feature>
<dbReference type="CDD" id="cd19481">
    <property type="entry name" value="RecA-like_protease"/>
    <property type="match status" value="1"/>
</dbReference>
<dbReference type="PANTHER" id="PTHR46411:SF3">
    <property type="entry name" value="AAA+ ATPASE DOMAIN-CONTAINING PROTEIN"/>
    <property type="match status" value="1"/>
</dbReference>
<evidence type="ECO:0000313" key="4">
    <source>
        <dbReference type="Proteomes" id="UP000510686"/>
    </source>
</evidence>
<sequence>MDSNKKAHVADMSWPFSPPRPTAPTSPATSIASDTVSDREVDSMASAERFVNAIEKLITAKLSDNPSSSDEAVEPVRRTVRPSRASTLAFKRVEEAWDDKTYKYKIVEAAKSSVGDLDQYVFVVRERIDRRTCEKTPFIDIKSPSLRDILREACRDIRGVSLAEDAPSVEQNVLFHVRRFLRCRQDRAVDIQDTVTQSHLDLLVGYIDTTFRSVEDHLSALLVKGEITYDLLWALFEPNTEVYTTCPGTGAPRCVLYNHCEEMQEMDGSKFMHLETRFLSTNGKFLGEASDRSRIPFFRGAKRIELLPAYPLQYHPNRERVARELTQCGRRFVSLIGAHHRQYIGTAFYVDKEGEIVKRHVKGRIMVDAVCFQEQNPNHPVPRVRNVRPRLSDIGPGETASLEHLDVAQLEEIDLLICSATVLGFCLGTKTFLEFAVAHISDISWSPSSYEDVKMPEQQKKPIWALAETFLSRDKTSAFKDLIQGKGRGINFLLYGPPGVGKTLTAETIAESYKRPLYTVPAGQIGVDPVGVERVLTTIFKIASRWKAILLLDEADVFLAQRSDSPHANALVSVFLRELEQYDGILFLTTNRVQSFDEAMISRIHLALHYEPLGKDARKAVWQYFLEQAITKSGTPDCQKLIDSLADVDLNGRELWRADLKALSRTSRYMHELVASKLWQSVAIKPRSEYDLHRISVAAFPQSCLQLAKEVHFRSEVQYATIRRCPHAKDHGDPWRSDDDDDDDINAEYNNDEDSDDLRFVCLTKKAESLLRRLEDTQLRSFSWNLGTCVPPEILGADGVIPQKQPLIRSLRLTTDFTCLHYFDAECGIDLSRFRQLRQLSWKAPNADNLDTLSVAIRNNSTHLEKLELDFVHWQKLQDDLGYYDDNDDTSGILPQNYFIRRVLFLNKRSPRPLLPANRVLLLSQVPIAAEMTDVINFDILVSLTLRICLGWDRFLQRVIQLNVPINLKTLEIQESSSVSCSWTEDILADFLNAFEGLEELYISHVGPVPGLGFWNRIIHRHTTLKRFVHHQRTIDIDDESPHFEEEHDLSDLAILGRELRQIKEAPSQNPLAWLNLEFIGLACVPERLKYLLLPFKSKTSLKVLHIRQSGSDLKHYASWAVEGQDRTSRQGSVASHNSMESVPWTDSSVTSLPTEMEDATVRHEAWLRHRMRNEFCRFAEWVFGPYGISSLQIMAFGDFAYGGRSITNNFHFGRNTEGNSHFRLLSEYEPEWKNIRDEYLNALGACPVEPLLGD</sequence>
<dbReference type="OrthoDB" id="10042665at2759"/>
<reference evidence="3 4" key="1">
    <citation type="submission" date="2020-07" db="EMBL/GenBank/DDBJ databases">
        <title>Telomere length de novo assembly of all 7 chromosomes of the fungus, Metarhizium brunneum, using a novel assembly pipeline.</title>
        <authorList>
            <person name="Saud z."/>
            <person name="Kortsinoglou A."/>
            <person name="Kouvelis V.N."/>
            <person name="Butt T.M."/>
        </authorList>
    </citation>
    <scope>NUCLEOTIDE SEQUENCE [LARGE SCALE GENOMIC DNA]</scope>
    <source>
        <strain evidence="3 4">4556</strain>
    </source>
</reference>
<dbReference type="RefSeq" id="XP_014542619.1">
    <property type="nucleotide sequence ID" value="XM_014687133.1"/>
</dbReference>
<dbReference type="KEGG" id="mbrn:26244568"/>
<protein>
    <submittedName>
        <fullName evidence="3">ATPase family AAA domain-containing protein 3C</fullName>
    </submittedName>
</protein>
<dbReference type="GO" id="GO:0005524">
    <property type="term" value="F:ATP binding"/>
    <property type="evidence" value="ECO:0007669"/>
    <property type="project" value="InterPro"/>
</dbReference>
<dbReference type="PANTHER" id="PTHR46411">
    <property type="entry name" value="FAMILY ATPASE, PUTATIVE-RELATED"/>
    <property type="match status" value="1"/>
</dbReference>
<gene>
    <name evidence="3" type="primary">ATAD3C</name>
    <name evidence="3" type="ORF">G6M90_00g062620</name>
</gene>
<dbReference type="InterPro" id="IPR003959">
    <property type="entry name" value="ATPase_AAA_core"/>
</dbReference>
<dbReference type="InterPro" id="IPR003593">
    <property type="entry name" value="AAA+_ATPase"/>
</dbReference>
<evidence type="ECO:0000256" key="1">
    <source>
        <dbReference type="SAM" id="MobiDB-lite"/>
    </source>
</evidence>
<dbReference type="SMART" id="SM00382">
    <property type="entry name" value="AAA"/>
    <property type="match status" value="1"/>
</dbReference>
<dbReference type="SUPFAM" id="SSF52540">
    <property type="entry name" value="P-loop containing nucleoside triphosphate hydrolases"/>
    <property type="match status" value="1"/>
</dbReference>
<dbReference type="InterPro" id="IPR054289">
    <property type="entry name" value="DUF7025"/>
</dbReference>
<dbReference type="GO" id="GO:0016887">
    <property type="term" value="F:ATP hydrolysis activity"/>
    <property type="evidence" value="ECO:0007669"/>
    <property type="project" value="InterPro"/>
</dbReference>
<organism evidence="3 4">
    <name type="scientific">Metarhizium brunneum</name>
    <dbReference type="NCBI Taxonomy" id="500148"/>
    <lineage>
        <taxon>Eukaryota</taxon>
        <taxon>Fungi</taxon>
        <taxon>Dikarya</taxon>
        <taxon>Ascomycota</taxon>
        <taxon>Pezizomycotina</taxon>
        <taxon>Sordariomycetes</taxon>
        <taxon>Hypocreomycetidae</taxon>
        <taxon>Hypocreales</taxon>
        <taxon>Clavicipitaceae</taxon>
        <taxon>Metarhizium</taxon>
    </lineage>
</organism>
<dbReference type="Pfam" id="PF22942">
    <property type="entry name" value="DUF7025"/>
    <property type="match status" value="1"/>
</dbReference>
<name>A0A7D5YSD0_9HYPO</name>
<accession>A0A7D5YSD0</accession>
<dbReference type="Pfam" id="PF00004">
    <property type="entry name" value="AAA"/>
    <property type="match status" value="1"/>
</dbReference>